<name>A0A9P9W8I8_9PEZI</name>
<accession>A0A9P9W8I8</accession>
<protein>
    <recommendedName>
        <fullName evidence="1">2EXR domain-containing protein</fullName>
    </recommendedName>
</protein>
<feature type="domain" description="2EXR" evidence="1">
    <location>
        <begin position="21"/>
        <end position="111"/>
    </location>
</feature>
<dbReference type="AlphaFoldDB" id="A0A9P9W8I8"/>
<organism evidence="2 3">
    <name type="scientific">Neoarthrinium moseri</name>
    <dbReference type="NCBI Taxonomy" id="1658444"/>
    <lineage>
        <taxon>Eukaryota</taxon>
        <taxon>Fungi</taxon>
        <taxon>Dikarya</taxon>
        <taxon>Ascomycota</taxon>
        <taxon>Pezizomycotina</taxon>
        <taxon>Sordariomycetes</taxon>
        <taxon>Xylariomycetidae</taxon>
        <taxon>Amphisphaeriales</taxon>
        <taxon>Apiosporaceae</taxon>
        <taxon>Neoarthrinium</taxon>
    </lineage>
</organism>
<dbReference type="InterPro" id="IPR045518">
    <property type="entry name" value="2EXR"/>
</dbReference>
<dbReference type="PANTHER" id="PTHR35910">
    <property type="entry name" value="2EXR DOMAIN-CONTAINING PROTEIN"/>
    <property type="match status" value="1"/>
</dbReference>
<dbReference type="Pfam" id="PF20150">
    <property type="entry name" value="2EXR"/>
    <property type="match status" value="1"/>
</dbReference>
<evidence type="ECO:0000313" key="2">
    <source>
        <dbReference type="EMBL" id="KAI1849866.1"/>
    </source>
</evidence>
<evidence type="ECO:0000313" key="3">
    <source>
        <dbReference type="Proteomes" id="UP000829685"/>
    </source>
</evidence>
<keyword evidence="3" id="KW-1185">Reference proteome</keyword>
<dbReference type="PANTHER" id="PTHR35910:SF6">
    <property type="entry name" value="2EXR DOMAIN-CONTAINING PROTEIN"/>
    <property type="match status" value="1"/>
</dbReference>
<dbReference type="Proteomes" id="UP000829685">
    <property type="component" value="Unassembled WGS sequence"/>
</dbReference>
<gene>
    <name evidence="2" type="ORF">JX265_013569</name>
</gene>
<evidence type="ECO:0000259" key="1">
    <source>
        <dbReference type="Pfam" id="PF20150"/>
    </source>
</evidence>
<comment type="caution">
    <text evidence="2">The sequence shown here is derived from an EMBL/GenBank/DDBJ whole genome shotgun (WGS) entry which is preliminary data.</text>
</comment>
<proteinExistence type="predicted"/>
<dbReference type="OrthoDB" id="3473305at2759"/>
<reference evidence="2" key="1">
    <citation type="submission" date="2021-03" db="EMBL/GenBank/DDBJ databases">
        <title>Revisited historic fungal species revealed as producer of novel bioactive compounds through whole genome sequencing and comparative genomics.</title>
        <authorList>
            <person name="Vignolle G.A."/>
            <person name="Hochenegger N."/>
            <person name="Mach R.L."/>
            <person name="Mach-Aigner A.R."/>
            <person name="Javad Rahimi M."/>
            <person name="Salim K.A."/>
            <person name="Chan C.M."/>
            <person name="Lim L.B.L."/>
            <person name="Cai F."/>
            <person name="Druzhinina I.S."/>
            <person name="U'Ren J.M."/>
            <person name="Derntl C."/>
        </authorList>
    </citation>
    <scope>NUCLEOTIDE SEQUENCE</scope>
    <source>
        <strain evidence="2">TUCIM 5799</strain>
    </source>
</reference>
<dbReference type="EMBL" id="JAFIMR010000074">
    <property type="protein sequence ID" value="KAI1849866.1"/>
    <property type="molecule type" value="Genomic_DNA"/>
</dbReference>
<sequence>MITASDTKGLQQPNVSDGQRFTLFPELPTELRLKIWRLSLTPRVVELHSRRAHYAMSDNAKWHSSCGNPAALSVCWESRDEAWSFYSVALPIGDDDRLERVLYINPACDTVVVLGDLDYRRLLDLFVTIATLDPTRVGLRRLGLSIACWAHGFAGATLRIWARSLFSELKQFYMVMYTERVPPAKFRYGECFLEECQGMDPFMRASIGRSGDGGGGDSLMIVGRTEMRVMNLSFISGPVM</sequence>